<keyword evidence="11" id="KW-1185">Reference proteome</keyword>
<comment type="similarity">
    <text evidence="8">Belongs to the 4Fe4S bacterial-type ferredoxin family. RnfC subfamily.</text>
</comment>
<feature type="binding site" evidence="8">
    <location>
        <position position="370"/>
    </location>
    <ligand>
        <name>[4Fe-4S] cluster</name>
        <dbReference type="ChEBI" id="CHEBI:49883"/>
        <label>1</label>
    </ligand>
</feature>
<dbReference type="PROSITE" id="PS51379">
    <property type="entry name" value="4FE4S_FER_2"/>
    <property type="match status" value="1"/>
</dbReference>
<evidence type="ECO:0000313" key="10">
    <source>
        <dbReference type="EMBL" id="MBJ6799798.1"/>
    </source>
</evidence>
<dbReference type="PANTHER" id="PTHR43034">
    <property type="entry name" value="ION-TRANSLOCATING OXIDOREDUCTASE COMPLEX SUBUNIT C"/>
    <property type="match status" value="1"/>
</dbReference>
<comment type="subunit">
    <text evidence="8">The complex is composed of six subunits: RnfA, RnfB, RnfC, RnfD, RnfE and RnfG.</text>
</comment>
<keyword evidence="2 8" id="KW-0004">4Fe-4S</keyword>
<dbReference type="Gene3D" id="3.40.50.11540">
    <property type="entry name" value="NADH-ubiquinone oxidoreductase 51kDa subunit"/>
    <property type="match status" value="1"/>
</dbReference>
<dbReference type="HAMAP" id="MF_00461">
    <property type="entry name" value="RsxC_RnfC"/>
    <property type="match status" value="1"/>
</dbReference>
<dbReference type="EMBL" id="JAEMHK010000004">
    <property type="protein sequence ID" value="MBJ6799798.1"/>
    <property type="molecule type" value="Genomic_DNA"/>
</dbReference>
<protein>
    <recommendedName>
        <fullName evidence="8">Ion-translocating oxidoreductase complex subunit C</fullName>
        <ecNumber evidence="8">7.-.-.-</ecNumber>
    </recommendedName>
    <alternativeName>
        <fullName evidence="8">Rnf electron transport complex subunit C</fullName>
    </alternativeName>
</protein>
<dbReference type="InterPro" id="IPR017900">
    <property type="entry name" value="4Fe4S_Fe_S_CS"/>
</dbReference>
<comment type="caution">
    <text evidence="10">The sequence shown here is derived from an EMBL/GenBank/DDBJ whole genome shotgun (WGS) entry which is preliminary data.</text>
</comment>
<evidence type="ECO:0000256" key="4">
    <source>
        <dbReference type="ARBA" id="ARBA00022737"/>
    </source>
</evidence>
<feature type="binding site" evidence="8">
    <location>
        <position position="409"/>
    </location>
    <ligand>
        <name>[4Fe-4S] cluster</name>
        <dbReference type="ChEBI" id="CHEBI:49883"/>
        <label>2</label>
    </ligand>
</feature>
<dbReference type="EC" id="7.-.-.-" evidence="8"/>
<feature type="binding site" evidence="8">
    <location>
        <position position="373"/>
    </location>
    <ligand>
        <name>[4Fe-4S] cluster</name>
        <dbReference type="ChEBI" id="CHEBI:49883"/>
        <label>1</label>
    </ligand>
</feature>
<evidence type="ECO:0000256" key="1">
    <source>
        <dbReference type="ARBA" id="ARBA00022448"/>
    </source>
</evidence>
<dbReference type="Pfam" id="PF01512">
    <property type="entry name" value="Complex1_51K"/>
    <property type="match status" value="1"/>
</dbReference>
<dbReference type="Pfam" id="PF10531">
    <property type="entry name" value="SLBB"/>
    <property type="match status" value="1"/>
</dbReference>
<accession>A0ABS0YPF7</accession>
<feature type="binding site" evidence="8">
    <location>
        <position position="406"/>
    </location>
    <ligand>
        <name>[4Fe-4S] cluster</name>
        <dbReference type="ChEBI" id="CHEBI:49883"/>
        <label>2</label>
    </ligand>
</feature>
<organism evidence="10 11">
    <name type="scientific">Geomonas propionica</name>
    <dbReference type="NCBI Taxonomy" id="2798582"/>
    <lineage>
        <taxon>Bacteria</taxon>
        <taxon>Pseudomonadati</taxon>
        <taxon>Thermodesulfobacteriota</taxon>
        <taxon>Desulfuromonadia</taxon>
        <taxon>Geobacterales</taxon>
        <taxon>Geobacteraceae</taxon>
        <taxon>Geomonas</taxon>
    </lineage>
</organism>
<dbReference type="Pfam" id="PF13375">
    <property type="entry name" value="RnfC_N"/>
    <property type="match status" value="1"/>
</dbReference>
<keyword evidence="8" id="KW-1278">Translocase</keyword>
<keyword evidence="3 8" id="KW-0479">Metal-binding</keyword>
<dbReference type="Pfam" id="PF13237">
    <property type="entry name" value="Fer4_10"/>
    <property type="match status" value="1"/>
</dbReference>
<keyword evidence="6 8" id="KW-0408">Iron</keyword>
<dbReference type="Gene3D" id="3.30.70.20">
    <property type="match status" value="1"/>
</dbReference>
<feature type="binding site" evidence="8">
    <location>
        <position position="416"/>
    </location>
    <ligand>
        <name>[4Fe-4S] cluster</name>
        <dbReference type="ChEBI" id="CHEBI:49883"/>
        <label>1</label>
    </ligand>
</feature>
<feature type="binding site" evidence="8">
    <location>
        <position position="412"/>
    </location>
    <ligand>
        <name>[4Fe-4S] cluster</name>
        <dbReference type="ChEBI" id="CHEBI:49883"/>
        <label>2</label>
    </ligand>
</feature>
<reference evidence="10 11" key="1">
    <citation type="submission" date="2020-12" db="EMBL/GenBank/DDBJ databases">
        <title>Geomonas sp. Red259, isolated from paddy soil.</title>
        <authorList>
            <person name="Xu Z."/>
            <person name="Zhang Z."/>
            <person name="Masuda Y."/>
            <person name="Itoh H."/>
            <person name="Senoo K."/>
        </authorList>
    </citation>
    <scope>NUCLEOTIDE SEQUENCE [LARGE SCALE GENOMIC DNA]</scope>
    <source>
        <strain evidence="10 11">Red259</strain>
    </source>
</reference>
<keyword evidence="4 8" id="KW-0677">Repeat</keyword>
<gene>
    <name evidence="10" type="primary">rsxC</name>
    <name evidence="8" type="synonym">rnfC</name>
    <name evidence="10" type="ORF">JFN90_06560</name>
</gene>
<evidence type="ECO:0000256" key="7">
    <source>
        <dbReference type="ARBA" id="ARBA00023014"/>
    </source>
</evidence>
<dbReference type="InterPro" id="IPR010208">
    <property type="entry name" value="Ion_transpt_RnfC/RsxC"/>
</dbReference>
<dbReference type="InterPro" id="IPR011538">
    <property type="entry name" value="Nuo51_FMN-bd"/>
</dbReference>
<dbReference type="NCBIfam" id="NF003454">
    <property type="entry name" value="PRK05035.1"/>
    <property type="match status" value="1"/>
</dbReference>
<dbReference type="RefSeq" id="WP_199394318.1">
    <property type="nucleotide sequence ID" value="NZ_JAEMHK010000004.1"/>
</dbReference>
<keyword evidence="5 8" id="KW-0249">Electron transport</keyword>
<keyword evidence="7 8" id="KW-0411">Iron-sulfur</keyword>
<keyword evidence="8" id="KW-0472">Membrane</keyword>
<name>A0ABS0YPF7_9BACT</name>
<feature type="binding site" evidence="8">
    <location>
        <position position="367"/>
    </location>
    <ligand>
        <name>[4Fe-4S] cluster</name>
        <dbReference type="ChEBI" id="CHEBI:49883"/>
        <label>1</label>
    </ligand>
</feature>
<dbReference type="InterPro" id="IPR037225">
    <property type="entry name" value="Nuo51_FMN-bd_sf"/>
</dbReference>
<feature type="binding site" evidence="8">
    <location>
        <position position="377"/>
    </location>
    <ligand>
        <name>[4Fe-4S] cluster</name>
        <dbReference type="ChEBI" id="CHEBI:49883"/>
        <label>2</label>
    </ligand>
</feature>
<evidence type="ECO:0000256" key="2">
    <source>
        <dbReference type="ARBA" id="ARBA00022485"/>
    </source>
</evidence>
<evidence type="ECO:0000256" key="8">
    <source>
        <dbReference type="HAMAP-Rule" id="MF_00461"/>
    </source>
</evidence>
<evidence type="ECO:0000313" key="11">
    <source>
        <dbReference type="Proteomes" id="UP000641025"/>
    </source>
</evidence>
<dbReference type="InterPro" id="IPR026902">
    <property type="entry name" value="RnfC_N"/>
</dbReference>
<evidence type="ECO:0000256" key="5">
    <source>
        <dbReference type="ARBA" id="ARBA00022982"/>
    </source>
</evidence>
<dbReference type="NCBIfam" id="TIGR01945">
    <property type="entry name" value="rnfC"/>
    <property type="match status" value="1"/>
</dbReference>
<keyword evidence="8" id="KW-1003">Cell membrane</keyword>
<dbReference type="PANTHER" id="PTHR43034:SF2">
    <property type="entry name" value="ION-TRANSLOCATING OXIDOREDUCTASE COMPLEX SUBUNIT C"/>
    <property type="match status" value="1"/>
</dbReference>
<dbReference type="InterPro" id="IPR019554">
    <property type="entry name" value="Soluble_ligand-bd"/>
</dbReference>
<dbReference type="PROSITE" id="PS00198">
    <property type="entry name" value="4FE4S_FER_1"/>
    <property type="match status" value="1"/>
</dbReference>
<dbReference type="SUPFAM" id="SSF46548">
    <property type="entry name" value="alpha-helical ferredoxin"/>
    <property type="match status" value="1"/>
</dbReference>
<evidence type="ECO:0000256" key="6">
    <source>
        <dbReference type="ARBA" id="ARBA00023004"/>
    </source>
</evidence>
<comment type="cofactor">
    <cofactor evidence="8">
        <name>[4Fe-4S] cluster</name>
        <dbReference type="ChEBI" id="CHEBI:49883"/>
    </cofactor>
    <text evidence="8">Binds 2 [4Fe-4S] clusters per subunit.</text>
</comment>
<comment type="function">
    <text evidence="8">Part of a membrane-bound complex that couples electron transfer with translocation of ions across the membrane.</text>
</comment>
<dbReference type="SUPFAM" id="SSF142019">
    <property type="entry name" value="Nqo1 FMN-binding domain-like"/>
    <property type="match status" value="1"/>
</dbReference>
<proteinExistence type="inferred from homology"/>
<dbReference type="InterPro" id="IPR017896">
    <property type="entry name" value="4Fe4S_Fe-S-bd"/>
</dbReference>
<evidence type="ECO:0000259" key="9">
    <source>
        <dbReference type="PROSITE" id="PS51379"/>
    </source>
</evidence>
<dbReference type="Proteomes" id="UP000641025">
    <property type="component" value="Unassembled WGS sequence"/>
</dbReference>
<evidence type="ECO:0000256" key="3">
    <source>
        <dbReference type="ARBA" id="ARBA00022723"/>
    </source>
</evidence>
<feature type="domain" description="4Fe-4S ferredoxin-type" evidence="9">
    <location>
        <begin position="397"/>
        <end position="425"/>
    </location>
</feature>
<sequence>MKRPTFAGGIHPPGHKWMTAAAPTVAADVPDRLYIPLSQHIGAPCAALVVVGDQVKKGQVIGRGGGFVSSLIHASVSGTVVGIEVMEHPGGSFVPTVIIENDRREEWAETVRPCSDPSALEPARIREIVQEAGIVGMGGATFPSHVKYAPVEGTQVEAVILNGVECEPYLTADHRIMLERPQRIVAGLSYIMRSVGCARGIIAVEDNKLDAAEALGAAAASLPGVTVTVVPEKYPQGSEKQLIYACTGKEVPPGALPIAVGVLVNNVGTAAAVADAVELGTPLIERYLTVSGDGVARPANYLVRIGTLFGELAAQSGGYLDGVERIVAGGPMMGRTVFTDQVPVVKGTSGIVALTGGQLPKGREYPCVRCAKCIDACPAFLAPTSLAKFARRSAWEEAEMADVMSCIECGSCVYVCPAAIPLIQYIKRGKQAVLAARAAGTATGKG</sequence>
<comment type="subcellular location">
    <subcellularLocation>
        <location evidence="8">Cell membrane</location>
        <topology evidence="8">Peripheral membrane protein</topology>
    </subcellularLocation>
</comment>
<keyword evidence="1 8" id="KW-0813">Transport</keyword>